<dbReference type="EMBL" id="SDKM01000061">
    <property type="protein sequence ID" value="RYP81690.1"/>
    <property type="molecule type" value="Genomic_DNA"/>
</dbReference>
<reference evidence="1 2" key="1">
    <citation type="submission" date="2019-01" db="EMBL/GenBank/DDBJ databases">
        <title>Nocardioides guangzhouensis sp. nov., an actinobacterium isolated from soil.</title>
        <authorList>
            <person name="Fu Y."/>
            <person name="Cai Y."/>
            <person name="Lin Z."/>
            <person name="Chen P."/>
        </authorList>
    </citation>
    <scope>NUCLEOTIDE SEQUENCE [LARGE SCALE GENOMIC DNA]</scope>
    <source>
        <strain evidence="1 2">130</strain>
    </source>
</reference>
<evidence type="ECO:0000313" key="2">
    <source>
        <dbReference type="Proteomes" id="UP000295198"/>
    </source>
</evidence>
<organism evidence="1 2">
    <name type="scientific">Nocardioides guangzhouensis</name>
    <dbReference type="NCBI Taxonomy" id="2497878"/>
    <lineage>
        <taxon>Bacteria</taxon>
        <taxon>Bacillati</taxon>
        <taxon>Actinomycetota</taxon>
        <taxon>Actinomycetes</taxon>
        <taxon>Propionibacteriales</taxon>
        <taxon>Nocardioidaceae</taxon>
        <taxon>Nocardioides</taxon>
    </lineage>
</organism>
<comment type="caution">
    <text evidence="1">The sequence shown here is derived from an EMBL/GenBank/DDBJ whole genome shotgun (WGS) entry which is preliminary data.</text>
</comment>
<protein>
    <submittedName>
        <fullName evidence="1">Uncharacterized protein</fullName>
    </submittedName>
</protein>
<keyword evidence="2" id="KW-1185">Reference proteome</keyword>
<gene>
    <name evidence="1" type="ORF">EKO23_23105</name>
</gene>
<sequence length="61" mass="7005">MQAQLEQELAEHKQEQAKEEQAYYTAWAQDAEAAWEKGLVFYQPVIQAHSIGSDERTPRGL</sequence>
<name>A0A4Q4Z241_9ACTN</name>
<dbReference type="Proteomes" id="UP000295198">
    <property type="component" value="Unassembled WGS sequence"/>
</dbReference>
<proteinExistence type="predicted"/>
<accession>A0A4Q4Z241</accession>
<evidence type="ECO:0000313" key="1">
    <source>
        <dbReference type="EMBL" id="RYP81690.1"/>
    </source>
</evidence>
<dbReference type="AlphaFoldDB" id="A0A4Q4Z241"/>